<dbReference type="eggNOG" id="KOG2793">
    <property type="taxonomic scope" value="Eukaryota"/>
</dbReference>
<dbReference type="CDD" id="cd02440">
    <property type="entry name" value="AdoMet_MTases"/>
    <property type="match status" value="1"/>
</dbReference>
<dbReference type="PANTHER" id="PTHR14614:SF132">
    <property type="entry name" value="PROTEIN-LYSINE METHYLTRANSFERASE C42C1.13"/>
    <property type="match status" value="1"/>
</dbReference>
<reference evidence="1" key="2">
    <citation type="submission" date="2024-10" db="UniProtKB">
        <authorList>
            <consortium name="EnsemblProtists"/>
        </authorList>
    </citation>
    <scope>IDENTIFICATION</scope>
</reference>
<dbReference type="InterPro" id="IPR019410">
    <property type="entry name" value="Methyltransf_16"/>
</dbReference>
<evidence type="ECO:0008006" key="3">
    <source>
        <dbReference type="Google" id="ProtNLM"/>
    </source>
</evidence>
<dbReference type="GeneID" id="17271589"/>
<dbReference type="PaxDb" id="2903-EOD26044"/>
<accession>A0A0D3JRA9</accession>
<sequence length="234" mass="24633">MAHFITAPTIRFEHAALSAPIELEHLPDAGPEVMDADGTFARLWPTALVLSNWLCEHPEVVAGKRVVELGSGTGVVGLVCAALGAASVTLTDMPDALELIRRNAALSRQKGAVTVAPCTWGNADHLADLLRGGGGFDVVLCCEVVYQQSADVLTALAATQRALALPGAKVLLAYEFRCAIVEDLAYFDAATELFGDSTSHALTGSATAFMHNHIDDGGDDRWLYVYAVPAAAAM</sequence>
<dbReference type="AlphaFoldDB" id="A0A0D3JRA9"/>
<dbReference type="KEGG" id="ehx:EMIHUDRAFT_237194"/>
<protein>
    <recommendedName>
        <fullName evidence="3">Methyltransferase</fullName>
    </recommendedName>
</protein>
<dbReference type="SUPFAM" id="SSF53335">
    <property type="entry name" value="S-adenosyl-L-methionine-dependent methyltransferases"/>
    <property type="match status" value="1"/>
</dbReference>
<evidence type="ECO:0000313" key="1">
    <source>
        <dbReference type="EnsemblProtists" id="EOD26044"/>
    </source>
</evidence>
<proteinExistence type="predicted"/>
<dbReference type="Gene3D" id="3.40.50.150">
    <property type="entry name" value="Vaccinia Virus protein VP39"/>
    <property type="match status" value="1"/>
</dbReference>
<dbReference type="HOGENOM" id="CLU_1186873_0_0_1"/>
<dbReference type="PANTHER" id="PTHR14614">
    <property type="entry name" value="HEPATOCELLULAR CARCINOMA-ASSOCIATED ANTIGEN"/>
    <property type="match status" value="1"/>
</dbReference>
<dbReference type="InterPro" id="IPR029063">
    <property type="entry name" value="SAM-dependent_MTases_sf"/>
</dbReference>
<organism evidence="1 2">
    <name type="scientific">Emiliania huxleyi (strain CCMP1516)</name>
    <dbReference type="NCBI Taxonomy" id="280463"/>
    <lineage>
        <taxon>Eukaryota</taxon>
        <taxon>Haptista</taxon>
        <taxon>Haptophyta</taxon>
        <taxon>Prymnesiophyceae</taxon>
        <taxon>Isochrysidales</taxon>
        <taxon>Noelaerhabdaceae</taxon>
        <taxon>Emiliania</taxon>
    </lineage>
</organism>
<dbReference type="EnsemblProtists" id="EOD26044">
    <property type="protein sequence ID" value="EOD26044"/>
    <property type="gene ID" value="EMIHUDRAFT_237194"/>
</dbReference>
<reference evidence="2" key="1">
    <citation type="journal article" date="2013" name="Nature">
        <title>Pan genome of the phytoplankton Emiliania underpins its global distribution.</title>
        <authorList>
            <person name="Read B.A."/>
            <person name="Kegel J."/>
            <person name="Klute M.J."/>
            <person name="Kuo A."/>
            <person name="Lefebvre S.C."/>
            <person name="Maumus F."/>
            <person name="Mayer C."/>
            <person name="Miller J."/>
            <person name="Monier A."/>
            <person name="Salamov A."/>
            <person name="Young J."/>
            <person name="Aguilar M."/>
            <person name="Claverie J.M."/>
            <person name="Frickenhaus S."/>
            <person name="Gonzalez K."/>
            <person name="Herman E.K."/>
            <person name="Lin Y.C."/>
            <person name="Napier J."/>
            <person name="Ogata H."/>
            <person name="Sarno A.F."/>
            <person name="Shmutz J."/>
            <person name="Schroeder D."/>
            <person name="de Vargas C."/>
            <person name="Verret F."/>
            <person name="von Dassow P."/>
            <person name="Valentin K."/>
            <person name="Van de Peer Y."/>
            <person name="Wheeler G."/>
            <person name="Dacks J.B."/>
            <person name="Delwiche C.F."/>
            <person name="Dyhrman S.T."/>
            <person name="Glockner G."/>
            <person name="John U."/>
            <person name="Richards T."/>
            <person name="Worden A.Z."/>
            <person name="Zhang X."/>
            <person name="Grigoriev I.V."/>
            <person name="Allen A.E."/>
            <person name="Bidle K."/>
            <person name="Borodovsky M."/>
            <person name="Bowler C."/>
            <person name="Brownlee C."/>
            <person name="Cock J.M."/>
            <person name="Elias M."/>
            <person name="Gladyshev V.N."/>
            <person name="Groth M."/>
            <person name="Guda C."/>
            <person name="Hadaegh A."/>
            <person name="Iglesias-Rodriguez M.D."/>
            <person name="Jenkins J."/>
            <person name="Jones B.M."/>
            <person name="Lawson T."/>
            <person name="Leese F."/>
            <person name="Lindquist E."/>
            <person name="Lobanov A."/>
            <person name="Lomsadze A."/>
            <person name="Malik S.B."/>
            <person name="Marsh M.E."/>
            <person name="Mackinder L."/>
            <person name="Mock T."/>
            <person name="Mueller-Roeber B."/>
            <person name="Pagarete A."/>
            <person name="Parker M."/>
            <person name="Probert I."/>
            <person name="Quesneville H."/>
            <person name="Raines C."/>
            <person name="Rensing S.A."/>
            <person name="Riano-Pachon D.M."/>
            <person name="Richier S."/>
            <person name="Rokitta S."/>
            <person name="Shiraiwa Y."/>
            <person name="Soanes D.M."/>
            <person name="van der Giezen M."/>
            <person name="Wahlund T.M."/>
            <person name="Williams B."/>
            <person name="Wilson W."/>
            <person name="Wolfe G."/>
            <person name="Wurch L.L."/>
        </authorList>
    </citation>
    <scope>NUCLEOTIDE SEQUENCE</scope>
</reference>
<dbReference type="Pfam" id="PF10294">
    <property type="entry name" value="Methyltransf_16"/>
    <property type="match status" value="1"/>
</dbReference>
<dbReference type="Proteomes" id="UP000013827">
    <property type="component" value="Unassembled WGS sequence"/>
</dbReference>
<evidence type="ECO:0000313" key="2">
    <source>
        <dbReference type="Proteomes" id="UP000013827"/>
    </source>
</evidence>
<keyword evidence="2" id="KW-1185">Reference proteome</keyword>
<name>A0A0D3JRA9_EMIH1</name>
<dbReference type="RefSeq" id="XP_005778473.1">
    <property type="nucleotide sequence ID" value="XM_005778416.1"/>
</dbReference>